<dbReference type="AlphaFoldDB" id="A0A917SLP1"/>
<dbReference type="GO" id="GO:0016491">
    <property type="term" value="F:oxidoreductase activity"/>
    <property type="evidence" value="ECO:0007669"/>
    <property type="project" value="UniProtKB-KW"/>
</dbReference>
<protein>
    <submittedName>
        <fullName evidence="3">Oxidoreductase</fullName>
    </submittedName>
</protein>
<dbReference type="InterPro" id="IPR020471">
    <property type="entry name" value="AKR"/>
</dbReference>
<keyword evidence="1" id="KW-0560">Oxidoreductase</keyword>
<sequence>MYQFGESEELLGEFLTSQRDHFVLATKFTQGDHAGAGLDATGNSRKVLVRSLEASLRRLRTDHVDLYWAHWPDGVTPVEEILTAFDDMVRAGKILHAGLSNFPAWRVARAATVGELRGTGTLIGAQFEYSLAERSAERELLPMADSLGLGAAVYSPLGGGLLTGKYRHSDEGRLTTLRSVIQREDSAQRTEVLDAVLRVAGAVGSTPARVAVAWVRERARRSGTAVIPIVGPRTETQWTDYLAALDLSLTDEQYRELETVSAPVPGVPHAGIAGVQDAVLGRRSADFDRVATVA</sequence>
<dbReference type="Gene3D" id="3.20.20.100">
    <property type="entry name" value="NADP-dependent oxidoreductase domain"/>
    <property type="match status" value="1"/>
</dbReference>
<dbReference type="Proteomes" id="UP000655208">
    <property type="component" value="Unassembled WGS sequence"/>
</dbReference>
<keyword evidence="4" id="KW-1185">Reference proteome</keyword>
<reference evidence="3" key="2">
    <citation type="submission" date="2020-09" db="EMBL/GenBank/DDBJ databases">
        <authorList>
            <person name="Sun Q."/>
            <person name="Zhou Y."/>
        </authorList>
    </citation>
    <scope>NUCLEOTIDE SEQUENCE</scope>
    <source>
        <strain evidence="3">CGMCC 4.7308</strain>
    </source>
</reference>
<dbReference type="SUPFAM" id="SSF51430">
    <property type="entry name" value="NAD(P)-linked oxidoreductase"/>
    <property type="match status" value="1"/>
</dbReference>
<gene>
    <name evidence="3" type="ORF">GCM10011594_02770</name>
</gene>
<feature type="domain" description="NADP-dependent oxidoreductase" evidence="2">
    <location>
        <begin position="1"/>
        <end position="260"/>
    </location>
</feature>
<dbReference type="EMBL" id="BMNA01000001">
    <property type="protein sequence ID" value="GGL86596.1"/>
    <property type="molecule type" value="Genomic_DNA"/>
</dbReference>
<reference evidence="3" key="1">
    <citation type="journal article" date="2014" name="Int. J. Syst. Evol. Microbiol.">
        <title>Complete genome sequence of Corynebacterium casei LMG S-19264T (=DSM 44701T), isolated from a smear-ripened cheese.</title>
        <authorList>
            <consortium name="US DOE Joint Genome Institute (JGI-PGF)"/>
            <person name="Walter F."/>
            <person name="Albersmeier A."/>
            <person name="Kalinowski J."/>
            <person name="Ruckert C."/>
        </authorList>
    </citation>
    <scope>NUCLEOTIDE SEQUENCE</scope>
    <source>
        <strain evidence="3">CGMCC 4.7308</strain>
    </source>
</reference>
<proteinExistence type="predicted"/>
<dbReference type="InterPro" id="IPR050523">
    <property type="entry name" value="AKR_Detox_Biosynth"/>
</dbReference>
<dbReference type="PRINTS" id="PR00069">
    <property type="entry name" value="ALDKETRDTASE"/>
</dbReference>
<accession>A0A917SLP1</accession>
<dbReference type="InterPro" id="IPR023210">
    <property type="entry name" value="NADP_OxRdtase_dom"/>
</dbReference>
<dbReference type="Pfam" id="PF00248">
    <property type="entry name" value="Aldo_ket_red"/>
    <property type="match status" value="1"/>
</dbReference>
<evidence type="ECO:0000313" key="4">
    <source>
        <dbReference type="Proteomes" id="UP000655208"/>
    </source>
</evidence>
<comment type="caution">
    <text evidence="3">The sequence shown here is derived from an EMBL/GenBank/DDBJ whole genome shotgun (WGS) entry which is preliminary data.</text>
</comment>
<dbReference type="GO" id="GO:0005829">
    <property type="term" value="C:cytosol"/>
    <property type="evidence" value="ECO:0007669"/>
    <property type="project" value="TreeGrafter"/>
</dbReference>
<organism evidence="3 4">
    <name type="scientific">Nakamurella endophytica</name>
    <dbReference type="NCBI Taxonomy" id="1748367"/>
    <lineage>
        <taxon>Bacteria</taxon>
        <taxon>Bacillati</taxon>
        <taxon>Actinomycetota</taxon>
        <taxon>Actinomycetes</taxon>
        <taxon>Nakamurellales</taxon>
        <taxon>Nakamurellaceae</taxon>
        <taxon>Nakamurella</taxon>
    </lineage>
</organism>
<dbReference type="InterPro" id="IPR036812">
    <property type="entry name" value="NAD(P)_OxRdtase_dom_sf"/>
</dbReference>
<dbReference type="PANTHER" id="PTHR43364:SF4">
    <property type="entry name" value="NAD(P)-LINKED OXIDOREDUCTASE SUPERFAMILY PROTEIN"/>
    <property type="match status" value="1"/>
</dbReference>
<evidence type="ECO:0000313" key="3">
    <source>
        <dbReference type="EMBL" id="GGL86596.1"/>
    </source>
</evidence>
<evidence type="ECO:0000256" key="1">
    <source>
        <dbReference type="ARBA" id="ARBA00023002"/>
    </source>
</evidence>
<dbReference type="PANTHER" id="PTHR43364">
    <property type="entry name" value="NADH-SPECIFIC METHYLGLYOXAL REDUCTASE-RELATED"/>
    <property type="match status" value="1"/>
</dbReference>
<name>A0A917SLP1_9ACTN</name>
<evidence type="ECO:0000259" key="2">
    <source>
        <dbReference type="Pfam" id="PF00248"/>
    </source>
</evidence>